<feature type="domain" description="RNase H type-1" evidence="1">
    <location>
        <begin position="100"/>
        <end position="161"/>
    </location>
</feature>
<dbReference type="InterPro" id="IPR052929">
    <property type="entry name" value="RNase_H-like_EbsB-rel"/>
</dbReference>
<dbReference type="GO" id="GO:0004523">
    <property type="term" value="F:RNA-DNA hybrid ribonuclease activity"/>
    <property type="evidence" value="ECO:0007669"/>
    <property type="project" value="InterPro"/>
</dbReference>
<proteinExistence type="predicted"/>
<evidence type="ECO:0000313" key="2">
    <source>
        <dbReference type="EMBL" id="KAK3199567.1"/>
    </source>
</evidence>
<accession>A0AAE0A3H7</accession>
<dbReference type="PANTHER" id="PTHR47074">
    <property type="entry name" value="BNAC02G40300D PROTEIN"/>
    <property type="match status" value="1"/>
</dbReference>
<dbReference type="Proteomes" id="UP001281410">
    <property type="component" value="Unassembled WGS sequence"/>
</dbReference>
<reference evidence="2" key="1">
    <citation type="journal article" date="2023" name="Plant J.">
        <title>Genome sequences and population genomics provide insights into the demographic history, inbreeding, and mutation load of two 'living fossil' tree species of Dipteronia.</title>
        <authorList>
            <person name="Feng Y."/>
            <person name="Comes H.P."/>
            <person name="Chen J."/>
            <person name="Zhu S."/>
            <person name="Lu R."/>
            <person name="Zhang X."/>
            <person name="Li P."/>
            <person name="Qiu J."/>
            <person name="Olsen K.M."/>
            <person name="Qiu Y."/>
        </authorList>
    </citation>
    <scope>NUCLEOTIDE SEQUENCE</scope>
    <source>
        <strain evidence="2">NBL</strain>
    </source>
</reference>
<sequence>MKGIKCDDRVHFHGFFLSCLNRLQNHEMGLLCVILWRVWLLRNQVVHGLGRQDMESDVNWCRGYLKEYSCVRTMDIREIRLVLMEGIRWQPQREGCYKVNTDTAIYGRRNLVGVGLMIRDQAGQALSSRAQLLDSGFSPKVAETVAVLRGIHFASDSGLLPAVLSRLMPSWWLSW</sequence>
<keyword evidence="3" id="KW-1185">Reference proteome</keyword>
<name>A0AAE0A3H7_9ROSI</name>
<evidence type="ECO:0000313" key="3">
    <source>
        <dbReference type="Proteomes" id="UP001281410"/>
    </source>
</evidence>
<dbReference type="AlphaFoldDB" id="A0AAE0A3H7"/>
<dbReference type="Pfam" id="PF13456">
    <property type="entry name" value="RVT_3"/>
    <property type="match status" value="1"/>
</dbReference>
<gene>
    <name evidence="2" type="ORF">Dsin_022982</name>
</gene>
<dbReference type="InterPro" id="IPR002156">
    <property type="entry name" value="RNaseH_domain"/>
</dbReference>
<protein>
    <recommendedName>
        <fullName evidence="1">RNase H type-1 domain-containing protein</fullName>
    </recommendedName>
</protein>
<evidence type="ECO:0000259" key="1">
    <source>
        <dbReference type="Pfam" id="PF13456"/>
    </source>
</evidence>
<organism evidence="2 3">
    <name type="scientific">Dipteronia sinensis</name>
    <dbReference type="NCBI Taxonomy" id="43782"/>
    <lineage>
        <taxon>Eukaryota</taxon>
        <taxon>Viridiplantae</taxon>
        <taxon>Streptophyta</taxon>
        <taxon>Embryophyta</taxon>
        <taxon>Tracheophyta</taxon>
        <taxon>Spermatophyta</taxon>
        <taxon>Magnoliopsida</taxon>
        <taxon>eudicotyledons</taxon>
        <taxon>Gunneridae</taxon>
        <taxon>Pentapetalae</taxon>
        <taxon>rosids</taxon>
        <taxon>malvids</taxon>
        <taxon>Sapindales</taxon>
        <taxon>Sapindaceae</taxon>
        <taxon>Hippocastanoideae</taxon>
        <taxon>Acereae</taxon>
        <taxon>Dipteronia</taxon>
    </lineage>
</organism>
<comment type="caution">
    <text evidence="2">The sequence shown here is derived from an EMBL/GenBank/DDBJ whole genome shotgun (WGS) entry which is preliminary data.</text>
</comment>
<dbReference type="PANTHER" id="PTHR47074:SF11">
    <property type="entry name" value="REVERSE TRANSCRIPTASE-LIKE PROTEIN"/>
    <property type="match status" value="1"/>
</dbReference>
<dbReference type="EMBL" id="JANJYJ010000007">
    <property type="protein sequence ID" value="KAK3199567.1"/>
    <property type="molecule type" value="Genomic_DNA"/>
</dbReference>
<dbReference type="GO" id="GO:0003676">
    <property type="term" value="F:nucleic acid binding"/>
    <property type="evidence" value="ECO:0007669"/>
    <property type="project" value="InterPro"/>
</dbReference>